<dbReference type="SUPFAM" id="SSF75005">
    <property type="entry name" value="Arabinanase/levansucrase/invertase"/>
    <property type="match status" value="1"/>
</dbReference>
<reference evidence="1 2" key="1">
    <citation type="submission" date="2024-03" db="EMBL/GenBank/DDBJ databases">
        <title>Novel species of the genus Variovorax.</title>
        <authorList>
            <person name="Liu Q."/>
            <person name="Xin Y.-H."/>
        </authorList>
    </citation>
    <scope>NUCLEOTIDE SEQUENCE [LARGE SCALE GENOMIC DNA]</scope>
    <source>
        <strain evidence="1 2">KACC 18900</strain>
    </source>
</reference>
<sequence>MKITRLGAKPIITPELHESLGNNINGPSLIRVPSWVKAPLGRYYLYFAHHRGGHIRLAYADHLEGPWTLHAPGVLRLDESTCLDHVASPDVHVDESTRSIRMYFHGIAFADRNATDGHEKLFGEASWWVGNQRTKLATSSDGLAFTARPEPLGSSYFRVFSHGGWTYSLAMPGVFYRSRDGFSGFEVGPICFGPDFRHCAVLVRGDLLHVFHTEVGHEPERILHSTIDLRADWKQWRPTPANTVLEPATTHEGAGLPLKASVRGAVFEPVRELRDPALFEEDGRVFLLYSVAGENGIAIARIDF</sequence>
<dbReference type="Gene3D" id="2.115.10.20">
    <property type="entry name" value="Glycosyl hydrolase domain, family 43"/>
    <property type="match status" value="1"/>
</dbReference>
<comment type="caution">
    <text evidence="1">The sequence shown here is derived from an EMBL/GenBank/DDBJ whole genome shotgun (WGS) entry which is preliminary data.</text>
</comment>
<accession>A0ABU8WXC7</accession>
<organism evidence="1 2">
    <name type="scientific">Variovorax rhizosphaerae</name>
    <dbReference type="NCBI Taxonomy" id="1836200"/>
    <lineage>
        <taxon>Bacteria</taxon>
        <taxon>Pseudomonadati</taxon>
        <taxon>Pseudomonadota</taxon>
        <taxon>Betaproteobacteria</taxon>
        <taxon>Burkholderiales</taxon>
        <taxon>Comamonadaceae</taxon>
        <taxon>Variovorax</taxon>
    </lineage>
</organism>
<protein>
    <submittedName>
        <fullName evidence="1">Uncharacterized protein</fullName>
    </submittedName>
</protein>
<dbReference type="Proteomes" id="UP001385892">
    <property type="component" value="Unassembled WGS sequence"/>
</dbReference>
<keyword evidence="2" id="KW-1185">Reference proteome</keyword>
<name>A0ABU8WXC7_9BURK</name>
<evidence type="ECO:0000313" key="1">
    <source>
        <dbReference type="EMBL" id="MEJ8851137.1"/>
    </source>
</evidence>
<evidence type="ECO:0000313" key="2">
    <source>
        <dbReference type="Proteomes" id="UP001385892"/>
    </source>
</evidence>
<gene>
    <name evidence="1" type="ORF">WKW82_31185</name>
</gene>
<dbReference type="RefSeq" id="WP_340346659.1">
    <property type="nucleotide sequence ID" value="NZ_JBBKZT010000019.1"/>
</dbReference>
<proteinExistence type="predicted"/>
<dbReference type="EMBL" id="JBBKZT010000019">
    <property type="protein sequence ID" value="MEJ8851137.1"/>
    <property type="molecule type" value="Genomic_DNA"/>
</dbReference>
<dbReference type="InterPro" id="IPR023296">
    <property type="entry name" value="Glyco_hydro_beta-prop_sf"/>
</dbReference>